<dbReference type="SUPFAM" id="SSF53474">
    <property type="entry name" value="alpha/beta-Hydrolases"/>
    <property type="match status" value="1"/>
</dbReference>
<proteinExistence type="predicted"/>
<dbReference type="InterPro" id="IPR017208">
    <property type="entry name" value="UCP037442_abhydr"/>
</dbReference>
<keyword evidence="2" id="KW-0378">Hydrolase</keyword>
<reference evidence="2 3" key="1">
    <citation type="submission" date="2014-07" db="EMBL/GenBank/DDBJ databases">
        <title>Draft genome sequence of Thalassospira profundimaris S25-3-2.</title>
        <authorList>
            <person name="Lai Q."/>
            <person name="Shao Z."/>
        </authorList>
    </citation>
    <scope>NUCLEOTIDE SEQUENCE [LARGE SCALE GENOMIC DNA]</scope>
    <source>
        <strain evidence="2 3">S25-3-2</strain>
    </source>
</reference>
<dbReference type="AlphaFoldDB" id="A0A367WJ61"/>
<feature type="domain" description="Serine aminopeptidase S33" evidence="1">
    <location>
        <begin position="35"/>
        <end position="235"/>
    </location>
</feature>
<dbReference type="Pfam" id="PF12146">
    <property type="entry name" value="Hydrolase_4"/>
    <property type="match status" value="1"/>
</dbReference>
<evidence type="ECO:0000259" key="1">
    <source>
        <dbReference type="Pfam" id="PF12146"/>
    </source>
</evidence>
<sequence length="313" mass="35413">MQKADPVRFTTHTQDGVAISGFEWRCDNRDEAWRRPVVIICAATAVRCKYYTRFAAYLHRNGFDVLTFDYRGIGESRPARLRGFAAGWGDWGFFDVESILHYASVRFPRQPVYAVGHSIGGFALGLAPSSHMFKHVVTVGAQFAYWRDYARELRRRMYLKWHVFMPLLARSIGYFPGARLGWLEDVPAHVVRDWSKMGPRVEKSLSSAVAAARLEQNFAAINAELLAIGLTDDPFGTVAAVERLLGYYRGSNRTHLRIAPGDIGVEAIGHFAFFHDRFEASLWPVALHWLQNGSLPDDTPGTVLMSHQKEKHD</sequence>
<dbReference type="Gene3D" id="3.40.50.1820">
    <property type="entry name" value="alpha/beta hydrolase"/>
    <property type="match status" value="1"/>
</dbReference>
<organism evidence="2 3">
    <name type="scientific">Thalassospira profundimaris</name>
    <dbReference type="NCBI Taxonomy" id="502049"/>
    <lineage>
        <taxon>Bacteria</taxon>
        <taxon>Pseudomonadati</taxon>
        <taxon>Pseudomonadota</taxon>
        <taxon>Alphaproteobacteria</taxon>
        <taxon>Rhodospirillales</taxon>
        <taxon>Thalassospiraceae</taxon>
        <taxon>Thalassospira</taxon>
    </lineage>
</organism>
<gene>
    <name evidence="2" type="ORF">TH25_23515</name>
</gene>
<protein>
    <submittedName>
        <fullName evidence="2">Alpha/beta hydrolase</fullName>
    </submittedName>
</protein>
<comment type="caution">
    <text evidence="2">The sequence shown here is derived from an EMBL/GenBank/DDBJ whole genome shotgun (WGS) entry which is preliminary data.</text>
</comment>
<dbReference type="GO" id="GO:0016787">
    <property type="term" value="F:hydrolase activity"/>
    <property type="evidence" value="ECO:0007669"/>
    <property type="project" value="UniProtKB-KW"/>
</dbReference>
<name>A0A367WJ61_9PROT</name>
<dbReference type="Proteomes" id="UP000252517">
    <property type="component" value="Unassembled WGS sequence"/>
</dbReference>
<dbReference type="InterPro" id="IPR029058">
    <property type="entry name" value="AB_hydrolase_fold"/>
</dbReference>
<evidence type="ECO:0000313" key="3">
    <source>
        <dbReference type="Proteomes" id="UP000252517"/>
    </source>
</evidence>
<evidence type="ECO:0000313" key="2">
    <source>
        <dbReference type="EMBL" id="RCK41496.1"/>
    </source>
</evidence>
<dbReference type="EMBL" id="JPWH01000033">
    <property type="protein sequence ID" value="RCK41496.1"/>
    <property type="molecule type" value="Genomic_DNA"/>
</dbReference>
<dbReference type="OrthoDB" id="9785076at2"/>
<dbReference type="PIRSF" id="PIRSF037442">
    <property type="entry name" value="UCP037442_abhydr"/>
    <property type="match status" value="1"/>
</dbReference>
<dbReference type="InterPro" id="IPR022742">
    <property type="entry name" value="Hydrolase_4"/>
</dbReference>
<accession>A0A367WJ61</accession>